<evidence type="ECO:0000256" key="5">
    <source>
        <dbReference type="ARBA" id="ARBA00023136"/>
    </source>
</evidence>
<protein>
    <recommendedName>
        <fullName evidence="6">ABC transporter domain-containing protein</fullName>
    </recommendedName>
</protein>
<proteinExistence type="inferred from homology"/>
<keyword evidence="8" id="KW-1185">Reference proteome</keyword>
<dbReference type="Gene3D" id="3.40.50.300">
    <property type="entry name" value="P-loop containing nucleotide triphosphate hydrolases"/>
    <property type="match status" value="1"/>
</dbReference>
<accession>A0A9R0RN89</accession>
<dbReference type="InterPro" id="IPR003439">
    <property type="entry name" value="ABC_transporter-like_ATP-bd"/>
</dbReference>
<dbReference type="Pfam" id="PF00005">
    <property type="entry name" value="ABC_tran"/>
    <property type="match status" value="1"/>
</dbReference>
<dbReference type="GO" id="GO:0006635">
    <property type="term" value="P:fatty acid beta-oxidation"/>
    <property type="evidence" value="ECO:0007669"/>
    <property type="project" value="TreeGrafter"/>
</dbReference>
<feature type="domain" description="ABC transporter" evidence="6">
    <location>
        <begin position="33"/>
        <end position="72"/>
    </location>
</feature>
<name>A0A9R0RN89_TRITD</name>
<dbReference type="GO" id="GO:0042760">
    <property type="term" value="P:very long-chain fatty acid catabolic process"/>
    <property type="evidence" value="ECO:0007669"/>
    <property type="project" value="TreeGrafter"/>
</dbReference>
<evidence type="ECO:0000259" key="6">
    <source>
        <dbReference type="Pfam" id="PF00005"/>
    </source>
</evidence>
<keyword evidence="3" id="KW-0812">Transmembrane</keyword>
<keyword evidence="5" id="KW-0472">Membrane</keyword>
<keyword evidence="4" id="KW-1133">Transmembrane helix</keyword>
<dbReference type="InterPro" id="IPR050835">
    <property type="entry name" value="ABC_transporter_sub-D"/>
</dbReference>
<reference evidence="7 8" key="1">
    <citation type="submission" date="2017-09" db="EMBL/GenBank/DDBJ databases">
        <authorList>
            <consortium name="International Durum Wheat Genome Sequencing Consortium (IDWGSC)"/>
            <person name="Milanesi L."/>
        </authorList>
    </citation>
    <scope>NUCLEOTIDE SEQUENCE [LARGE SCALE GENOMIC DNA]</scope>
    <source>
        <strain evidence="8">cv. Svevo</strain>
    </source>
</reference>
<evidence type="ECO:0000313" key="7">
    <source>
        <dbReference type="EMBL" id="VAH62815.1"/>
    </source>
</evidence>
<dbReference type="InterPro" id="IPR027417">
    <property type="entry name" value="P-loop_NTPase"/>
</dbReference>
<sequence length="122" mass="13531">MVSSNAISAASEDIISIHEVDIITPSQKLLASKLSCNVVQGKSLFLTGPNGSGKSCIFRVLRDLWPIFSGRVIKPSEGMFHVPQRPYTSLGTLRDQIIYPRSREEAEMKVLSLHQTGKMFCH</sequence>
<dbReference type="Gramene" id="TRITD3Av1G171330.4">
    <property type="protein sequence ID" value="TRITD3Av1G171330.4"/>
    <property type="gene ID" value="TRITD3Av1G171330"/>
</dbReference>
<dbReference type="SUPFAM" id="SSF52540">
    <property type="entry name" value="P-loop containing nucleoside triphosphate hydrolases"/>
    <property type="match status" value="1"/>
</dbReference>
<dbReference type="GO" id="GO:0016887">
    <property type="term" value="F:ATP hydrolysis activity"/>
    <property type="evidence" value="ECO:0007669"/>
    <property type="project" value="InterPro"/>
</dbReference>
<evidence type="ECO:0000256" key="3">
    <source>
        <dbReference type="ARBA" id="ARBA00022692"/>
    </source>
</evidence>
<evidence type="ECO:0000313" key="8">
    <source>
        <dbReference type="Proteomes" id="UP000324705"/>
    </source>
</evidence>
<dbReference type="AlphaFoldDB" id="A0A9R0RN89"/>
<keyword evidence="2" id="KW-0813">Transport</keyword>
<comment type="similarity">
    <text evidence="1">Belongs to the ABC transporter superfamily. ABCD family. Peroxisomal fatty acyl CoA transporter (TC 3.A.1.203) subfamily.</text>
</comment>
<dbReference type="EMBL" id="LT934115">
    <property type="protein sequence ID" value="VAH62815.1"/>
    <property type="molecule type" value="Genomic_DNA"/>
</dbReference>
<dbReference type="GO" id="GO:0042626">
    <property type="term" value="F:ATPase-coupled transmembrane transporter activity"/>
    <property type="evidence" value="ECO:0007669"/>
    <property type="project" value="TreeGrafter"/>
</dbReference>
<evidence type="ECO:0000256" key="4">
    <source>
        <dbReference type="ARBA" id="ARBA00022989"/>
    </source>
</evidence>
<dbReference type="Proteomes" id="UP000324705">
    <property type="component" value="Chromosome 3A"/>
</dbReference>
<dbReference type="PANTHER" id="PTHR11384:SF54">
    <property type="entry name" value="OS05G0107600 PROTEIN"/>
    <property type="match status" value="1"/>
</dbReference>
<dbReference type="GO" id="GO:0007031">
    <property type="term" value="P:peroxisome organization"/>
    <property type="evidence" value="ECO:0007669"/>
    <property type="project" value="TreeGrafter"/>
</dbReference>
<dbReference type="GO" id="GO:0005524">
    <property type="term" value="F:ATP binding"/>
    <property type="evidence" value="ECO:0007669"/>
    <property type="project" value="InterPro"/>
</dbReference>
<dbReference type="GO" id="GO:0005778">
    <property type="term" value="C:peroxisomal membrane"/>
    <property type="evidence" value="ECO:0007669"/>
    <property type="project" value="TreeGrafter"/>
</dbReference>
<dbReference type="PANTHER" id="PTHR11384">
    <property type="entry name" value="ATP-BINDING CASSETTE, SUB-FAMILY D MEMBER"/>
    <property type="match status" value="1"/>
</dbReference>
<organism evidence="7 8">
    <name type="scientific">Triticum turgidum subsp. durum</name>
    <name type="common">Durum wheat</name>
    <name type="synonym">Triticum durum</name>
    <dbReference type="NCBI Taxonomy" id="4567"/>
    <lineage>
        <taxon>Eukaryota</taxon>
        <taxon>Viridiplantae</taxon>
        <taxon>Streptophyta</taxon>
        <taxon>Embryophyta</taxon>
        <taxon>Tracheophyta</taxon>
        <taxon>Spermatophyta</taxon>
        <taxon>Magnoliopsida</taxon>
        <taxon>Liliopsida</taxon>
        <taxon>Poales</taxon>
        <taxon>Poaceae</taxon>
        <taxon>BOP clade</taxon>
        <taxon>Pooideae</taxon>
        <taxon>Triticodae</taxon>
        <taxon>Triticeae</taxon>
        <taxon>Triticinae</taxon>
        <taxon>Triticum</taxon>
    </lineage>
</organism>
<evidence type="ECO:0000256" key="2">
    <source>
        <dbReference type="ARBA" id="ARBA00022448"/>
    </source>
</evidence>
<gene>
    <name evidence="7" type="ORF">TRITD_3Av1G171330</name>
</gene>
<dbReference type="GO" id="GO:0015910">
    <property type="term" value="P:long-chain fatty acid import into peroxisome"/>
    <property type="evidence" value="ECO:0007669"/>
    <property type="project" value="TreeGrafter"/>
</dbReference>
<evidence type="ECO:0000256" key="1">
    <source>
        <dbReference type="ARBA" id="ARBA00008575"/>
    </source>
</evidence>
<dbReference type="GO" id="GO:0005324">
    <property type="term" value="F:long-chain fatty acid transmembrane transporter activity"/>
    <property type="evidence" value="ECO:0007669"/>
    <property type="project" value="TreeGrafter"/>
</dbReference>